<reference evidence="2" key="1">
    <citation type="submission" date="2016-10" db="EMBL/GenBank/DDBJ databases">
        <title>Sequence of Gallionella enrichment culture.</title>
        <authorList>
            <person name="Poehlein A."/>
            <person name="Muehling M."/>
            <person name="Daniel R."/>
        </authorList>
    </citation>
    <scope>NUCLEOTIDE SEQUENCE</scope>
</reference>
<proteinExistence type="predicted"/>
<evidence type="ECO:0000313" key="2">
    <source>
        <dbReference type="EMBL" id="OIQ71194.1"/>
    </source>
</evidence>
<gene>
    <name evidence="2" type="ORF">GALL_471910</name>
</gene>
<keyword evidence="1" id="KW-1133">Transmembrane helix</keyword>
<comment type="caution">
    <text evidence="2">The sequence shown here is derived from an EMBL/GenBank/DDBJ whole genome shotgun (WGS) entry which is preliminary data.</text>
</comment>
<organism evidence="2">
    <name type="scientific">mine drainage metagenome</name>
    <dbReference type="NCBI Taxonomy" id="410659"/>
    <lineage>
        <taxon>unclassified sequences</taxon>
        <taxon>metagenomes</taxon>
        <taxon>ecological metagenomes</taxon>
    </lineage>
</organism>
<dbReference type="EMBL" id="MLJW01003842">
    <property type="protein sequence ID" value="OIQ71194.1"/>
    <property type="molecule type" value="Genomic_DNA"/>
</dbReference>
<keyword evidence="1" id="KW-0472">Membrane</keyword>
<sequence length="172" mass="18195">MQTTISAGTSVTDNKAAAAIEKVLVNASGLNSRPSCDSSVKIGMKETVIISRLKNSAGPTSAAASIRTSIREPPGSARSRCLWAFSIMTMAASIMAPMAMAMPPRLMIFAPRPSSFIVPNAIRMPTGNMMIATSALRKCSRKTTQTSATMILSSNRVCLSVSMAALMTFERS</sequence>
<keyword evidence="1" id="KW-0812">Transmembrane</keyword>
<name>A0A1J5PJ22_9ZZZZ</name>
<accession>A0A1J5PJ22</accession>
<evidence type="ECO:0000256" key="1">
    <source>
        <dbReference type="SAM" id="Phobius"/>
    </source>
</evidence>
<feature type="transmembrane region" description="Helical" evidence="1">
    <location>
        <begin position="82"/>
        <end position="102"/>
    </location>
</feature>
<protein>
    <submittedName>
        <fullName evidence="2">Uncharacterized protein</fullName>
    </submittedName>
</protein>
<dbReference type="AlphaFoldDB" id="A0A1J5PJ22"/>